<dbReference type="InterPro" id="IPR042174">
    <property type="entry name" value="RecF_2"/>
</dbReference>
<keyword evidence="6 7" id="KW-0227">DNA damage</keyword>
<sequence length="367" mass="42074">MRLEELSLTNFKNIPEARLEFSGKVNCFLGNNGMGKSNMLDAIYFLSFCKSFSRVPDKMLIRRDEDFAIARGRYVRKGIDEELVLGLSSSRRKTLKRGGKEYDRLSSHIGCFPLVMVAPQDIDLIRESGEERRHWMDVVISQSDPIYLDNLIRYTRALEQRNKLLREGVVDANLYAAVEIVMDMSASYIHEVRRERIAALTEIFDRYYKAIAGSSETVTLSYQSGLNREGATMQTLLDEARRHDEIVKHTSVGIHRDDIGMELEGMPMRRIGSQGQCKTFTIALRLAQYDFLHSATGMRPILLLDDIFDKLDASRVERIMELVTSDSFGQIFITDTNRTHLDEIMHRTGGDYRMWSVENGIFTPTES</sequence>
<dbReference type="GO" id="GO:0000731">
    <property type="term" value="P:DNA synthesis involved in DNA repair"/>
    <property type="evidence" value="ECO:0007669"/>
    <property type="project" value="TreeGrafter"/>
</dbReference>
<feature type="domain" description="Endonuclease GajA/Old nuclease/RecF-like AAA" evidence="8">
    <location>
        <begin position="1"/>
        <end position="57"/>
    </location>
</feature>
<dbReference type="GO" id="GO:0009432">
    <property type="term" value="P:SOS response"/>
    <property type="evidence" value="ECO:0007669"/>
    <property type="project" value="UniProtKB-UniRule"/>
</dbReference>
<evidence type="ECO:0000256" key="3">
    <source>
        <dbReference type="ARBA" id="ARBA00022741"/>
    </source>
</evidence>
<dbReference type="NCBIfam" id="TIGR00611">
    <property type="entry name" value="recf"/>
    <property type="match status" value="1"/>
</dbReference>
<comment type="function">
    <text evidence="6 7">The RecF protein is involved in DNA metabolism; it is required for DNA replication and normal SOS inducibility. RecF binds preferentially to single-stranded, linear DNA. It also seems to bind ATP.</text>
</comment>
<dbReference type="GO" id="GO:0006260">
    <property type="term" value="P:DNA replication"/>
    <property type="evidence" value="ECO:0007669"/>
    <property type="project" value="UniProtKB-UniRule"/>
</dbReference>
<keyword evidence="1 6" id="KW-0963">Cytoplasm</keyword>
<comment type="subcellular location">
    <subcellularLocation>
        <location evidence="6 7">Cytoplasm</location>
    </subcellularLocation>
</comment>
<dbReference type="InterPro" id="IPR041685">
    <property type="entry name" value="AAA_GajA/Old/RecF-like"/>
</dbReference>
<evidence type="ECO:0000256" key="1">
    <source>
        <dbReference type="ARBA" id="ARBA00022490"/>
    </source>
</evidence>
<dbReference type="GO" id="GO:0005524">
    <property type="term" value="F:ATP binding"/>
    <property type="evidence" value="ECO:0007669"/>
    <property type="project" value="UniProtKB-UniRule"/>
</dbReference>
<reference evidence="10" key="1">
    <citation type="submission" date="2019-02" db="EMBL/GenBank/DDBJ databases">
        <title>Isolation and identification of novel species under the genus Muribaculum.</title>
        <authorList>
            <person name="Miyake S."/>
            <person name="Ding Y."/>
            <person name="Low A."/>
            <person name="Soh M."/>
            <person name="Seedorf H."/>
        </authorList>
    </citation>
    <scope>NUCLEOTIDE SEQUENCE [LARGE SCALE GENOMIC DNA]</scope>
    <source>
        <strain evidence="10">H5</strain>
    </source>
</reference>
<evidence type="ECO:0000256" key="4">
    <source>
        <dbReference type="ARBA" id="ARBA00022840"/>
    </source>
</evidence>
<protein>
    <recommendedName>
        <fullName evidence="6 7">DNA replication and repair protein RecF</fullName>
    </recommendedName>
</protein>
<keyword evidence="5 6" id="KW-0238">DNA-binding</keyword>
<evidence type="ECO:0000256" key="6">
    <source>
        <dbReference type="HAMAP-Rule" id="MF_00365"/>
    </source>
</evidence>
<dbReference type="KEGG" id="ddb:E7747_05390"/>
<comment type="similarity">
    <text evidence="6 7">Belongs to the RecF family.</text>
</comment>
<dbReference type="RefSeq" id="WP_136414582.1">
    <property type="nucleotide sequence ID" value="NZ_CP039396.1"/>
</dbReference>
<organism evidence="9 10">
    <name type="scientific">Duncaniella dubosii</name>
    <dbReference type="NCBI Taxonomy" id="2518971"/>
    <lineage>
        <taxon>Bacteria</taxon>
        <taxon>Pseudomonadati</taxon>
        <taxon>Bacteroidota</taxon>
        <taxon>Bacteroidia</taxon>
        <taxon>Bacteroidales</taxon>
        <taxon>Muribaculaceae</taxon>
        <taxon>Duncaniella</taxon>
    </lineage>
</organism>
<keyword evidence="10" id="KW-1185">Reference proteome</keyword>
<dbReference type="EMBL" id="CP039396">
    <property type="protein sequence ID" value="QCD41763.1"/>
    <property type="molecule type" value="Genomic_DNA"/>
</dbReference>
<dbReference type="InterPro" id="IPR001238">
    <property type="entry name" value="DNA-binding_RecF"/>
</dbReference>
<keyword evidence="2 6" id="KW-0235">DNA replication</keyword>
<dbReference type="AlphaFoldDB" id="A0A4P7W1J8"/>
<proteinExistence type="inferred from homology"/>
<dbReference type="GO" id="GO:0003697">
    <property type="term" value="F:single-stranded DNA binding"/>
    <property type="evidence" value="ECO:0007669"/>
    <property type="project" value="UniProtKB-UniRule"/>
</dbReference>
<dbReference type="Proteomes" id="UP000297149">
    <property type="component" value="Chromosome"/>
</dbReference>
<evidence type="ECO:0000256" key="5">
    <source>
        <dbReference type="ARBA" id="ARBA00023125"/>
    </source>
</evidence>
<accession>A0A4P7W1J8</accession>
<name>A0A4P7W1J8_9BACT</name>
<dbReference type="InterPro" id="IPR018078">
    <property type="entry name" value="DNA-binding_RecF_CS"/>
</dbReference>
<evidence type="ECO:0000259" key="8">
    <source>
        <dbReference type="Pfam" id="PF13175"/>
    </source>
</evidence>
<keyword evidence="3 6" id="KW-0547">Nucleotide-binding</keyword>
<dbReference type="GO" id="GO:0006302">
    <property type="term" value="P:double-strand break repair"/>
    <property type="evidence" value="ECO:0007669"/>
    <property type="project" value="TreeGrafter"/>
</dbReference>
<dbReference type="PROSITE" id="PS00617">
    <property type="entry name" value="RECF_1"/>
    <property type="match status" value="1"/>
</dbReference>
<dbReference type="PANTHER" id="PTHR32182:SF0">
    <property type="entry name" value="DNA REPLICATION AND REPAIR PROTEIN RECF"/>
    <property type="match status" value="1"/>
</dbReference>
<keyword evidence="6 7" id="KW-0234">DNA repair</keyword>
<dbReference type="HAMAP" id="MF_00365">
    <property type="entry name" value="RecF"/>
    <property type="match status" value="1"/>
</dbReference>
<dbReference type="Gene3D" id="3.40.50.300">
    <property type="entry name" value="P-loop containing nucleotide triphosphate hydrolases"/>
    <property type="match status" value="1"/>
</dbReference>
<dbReference type="Gene3D" id="1.20.1050.90">
    <property type="entry name" value="RecF/RecN/SMC, N-terminal domain"/>
    <property type="match status" value="1"/>
</dbReference>
<keyword evidence="4 6" id="KW-0067">ATP-binding</keyword>
<dbReference type="GO" id="GO:0005737">
    <property type="term" value="C:cytoplasm"/>
    <property type="evidence" value="ECO:0007669"/>
    <property type="project" value="UniProtKB-SubCell"/>
</dbReference>
<dbReference type="InterPro" id="IPR027417">
    <property type="entry name" value="P-loop_NTPase"/>
</dbReference>
<gene>
    <name evidence="6" type="primary">recF</name>
    <name evidence="9" type="ORF">E7747_05390</name>
</gene>
<feature type="binding site" evidence="6">
    <location>
        <begin position="30"/>
        <end position="37"/>
    </location>
    <ligand>
        <name>ATP</name>
        <dbReference type="ChEBI" id="CHEBI:30616"/>
    </ligand>
</feature>
<evidence type="ECO:0000256" key="2">
    <source>
        <dbReference type="ARBA" id="ARBA00022705"/>
    </source>
</evidence>
<dbReference type="SUPFAM" id="SSF52540">
    <property type="entry name" value="P-loop containing nucleoside triphosphate hydrolases"/>
    <property type="match status" value="1"/>
</dbReference>
<dbReference type="Pfam" id="PF13175">
    <property type="entry name" value="AAA_15"/>
    <property type="match status" value="1"/>
</dbReference>
<evidence type="ECO:0000256" key="7">
    <source>
        <dbReference type="RuleBase" id="RU000578"/>
    </source>
</evidence>
<evidence type="ECO:0000313" key="9">
    <source>
        <dbReference type="EMBL" id="QCD41763.1"/>
    </source>
</evidence>
<evidence type="ECO:0000313" key="10">
    <source>
        <dbReference type="Proteomes" id="UP000297149"/>
    </source>
</evidence>
<dbReference type="PANTHER" id="PTHR32182">
    <property type="entry name" value="DNA REPLICATION AND REPAIR PROTEIN RECF"/>
    <property type="match status" value="1"/>
</dbReference>
<keyword evidence="6 7" id="KW-0742">SOS response</keyword>
<dbReference type="PROSITE" id="PS00618">
    <property type="entry name" value="RECF_2"/>
    <property type="match status" value="1"/>
</dbReference>